<accession>A0ABU8HBK1</accession>
<dbReference type="Proteomes" id="UP001312865">
    <property type="component" value="Unassembled WGS sequence"/>
</dbReference>
<evidence type="ECO:0000313" key="2">
    <source>
        <dbReference type="EMBL" id="MEI5906662.1"/>
    </source>
</evidence>
<feature type="domain" description="T6SS immunity protein Tdi1 C-terminal" evidence="1">
    <location>
        <begin position="109"/>
        <end position="149"/>
    </location>
</feature>
<gene>
    <name evidence="2" type="ORF">WAK64_06275</name>
</gene>
<sequence>MTLFDKYEGVSFGNGLYRLHKLDNIKQWNKIVLEAFPEFEGRIECFGYDWLGRHFALDFARIETGHAQILMFEPGTGEVLEIHNEEIPKFHDACLASSFYNEWLSIHPMNLQPDECIGYKVLLFLGGEDTEFNLEKREMVVYWNLCSQIIRQTNSATSSWECIKVLSLFQRCTVRTLTPTLSETSSMVSLYKSF</sequence>
<dbReference type="EMBL" id="JBBAXC010000004">
    <property type="protein sequence ID" value="MEI5906662.1"/>
    <property type="molecule type" value="Genomic_DNA"/>
</dbReference>
<keyword evidence="3" id="KW-1185">Reference proteome</keyword>
<evidence type="ECO:0000313" key="3">
    <source>
        <dbReference type="Proteomes" id="UP001312865"/>
    </source>
</evidence>
<name>A0ABU8HBK1_9BACI</name>
<dbReference type="Pfam" id="PF08906">
    <property type="entry name" value="T6SS_Tdi1_C"/>
    <property type="match status" value="1"/>
</dbReference>
<dbReference type="InterPro" id="IPR015002">
    <property type="entry name" value="T6SS_Tdi1_C"/>
</dbReference>
<reference evidence="2 3" key="1">
    <citation type="journal article" date="2018" name="J. Microbiol.">
        <title>Bacillus spongiae sp. nov., isolated from sponge of Jeju Island.</title>
        <authorList>
            <person name="Lee G.E."/>
            <person name="Im W.T."/>
            <person name="Park J.S."/>
        </authorList>
    </citation>
    <scope>NUCLEOTIDE SEQUENCE [LARGE SCALE GENOMIC DNA]</scope>
    <source>
        <strain evidence="2 3">135PIL107-10</strain>
    </source>
</reference>
<protein>
    <submittedName>
        <fullName evidence="2">T6SS immunity protein Tdi1 domain-containing protein</fullName>
    </submittedName>
</protein>
<comment type="caution">
    <text evidence="2">The sequence shown here is derived from an EMBL/GenBank/DDBJ whole genome shotgun (WGS) entry which is preliminary data.</text>
</comment>
<proteinExistence type="predicted"/>
<evidence type="ECO:0000259" key="1">
    <source>
        <dbReference type="Pfam" id="PF08906"/>
    </source>
</evidence>
<organism evidence="2 3">
    <name type="scientific">Bacillus spongiae</name>
    <dbReference type="NCBI Taxonomy" id="2683610"/>
    <lineage>
        <taxon>Bacteria</taxon>
        <taxon>Bacillati</taxon>
        <taxon>Bacillota</taxon>
        <taxon>Bacilli</taxon>
        <taxon>Bacillales</taxon>
        <taxon>Bacillaceae</taxon>
        <taxon>Bacillus</taxon>
    </lineage>
</organism>